<proteinExistence type="predicted"/>
<organism evidence="2 3">
    <name type="scientific">Helianthus annuus</name>
    <name type="common">Common sunflower</name>
    <dbReference type="NCBI Taxonomy" id="4232"/>
    <lineage>
        <taxon>Eukaryota</taxon>
        <taxon>Viridiplantae</taxon>
        <taxon>Streptophyta</taxon>
        <taxon>Embryophyta</taxon>
        <taxon>Tracheophyta</taxon>
        <taxon>Spermatophyta</taxon>
        <taxon>Magnoliopsida</taxon>
        <taxon>eudicotyledons</taxon>
        <taxon>Gunneridae</taxon>
        <taxon>Pentapetalae</taxon>
        <taxon>asterids</taxon>
        <taxon>campanulids</taxon>
        <taxon>Asterales</taxon>
        <taxon>Asteraceae</taxon>
        <taxon>Asteroideae</taxon>
        <taxon>Heliantheae alliance</taxon>
        <taxon>Heliantheae</taxon>
        <taxon>Helianthus</taxon>
    </lineage>
</organism>
<feature type="region of interest" description="Disordered" evidence="1">
    <location>
        <begin position="26"/>
        <end position="48"/>
    </location>
</feature>
<accession>A0A9K3DTQ6</accession>
<protein>
    <submittedName>
        <fullName evidence="2">Uncharacterized protein</fullName>
    </submittedName>
</protein>
<evidence type="ECO:0000313" key="2">
    <source>
        <dbReference type="EMBL" id="KAF5760133.1"/>
    </source>
</evidence>
<keyword evidence="3" id="KW-1185">Reference proteome</keyword>
<dbReference type="Proteomes" id="UP000215914">
    <property type="component" value="Unassembled WGS sequence"/>
</dbReference>
<gene>
    <name evidence="2" type="ORF">HanXRQr2_Chr16g0749731</name>
</gene>
<reference evidence="2" key="2">
    <citation type="submission" date="2020-06" db="EMBL/GenBank/DDBJ databases">
        <title>Helianthus annuus Genome sequencing and assembly Release 2.</title>
        <authorList>
            <person name="Gouzy J."/>
            <person name="Langlade N."/>
            <person name="Munos S."/>
        </authorList>
    </citation>
    <scope>NUCLEOTIDE SEQUENCE</scope>
    <source>
        <tissue evidence="2">Leaves</tissue>
    </source>
</reference>
<sequence length="199" mass="22090">MSAAPSPPHELEPGLELDFVLVDQPDIAPVDPEPIPDPEPLPDHDPIPFGIPDIAPLRPDPVPAPVDPPIIEPLIPPLAPAPANVAPFHPAESDVYRDELLYSLQLRFEVMRRRVLELESIPRPLPCPCQSTFVPPHSSPPPFARPPAPLTPFPEFDARFLTIEQQVRYLLRHVHKLEEELAHVLSLIFLPPPPPPSVQ</sequence>
<evidence type="ECO:0000313" key="3">
    <source>
        <dbReference type="Proteomes" id="UP000215914"/>
    </source>
</evidence>
<evidence type="ECO:0000256" key="1">
    <source>
        <dbReference type="SAM" id="MobiDB-lite"/>
    </source>
</evidence>
<name>A0A9K3DTQ6_HELAN</name>
<reference evidence="2" key="1">
    <citation type="journal article" date="2017" name="Nature">
        <title>The sunflower genome provides insights into oil metabolism, flowering and Asterid evolution.</title>
        <authorList>
            <person name="Badouin H."/>
            <person name="Gouzy J."/>
            <person name="Grassa C.J."/>
            <person name="Murat F."/>
            <person name="Staton S.E."/>
            <person name="Cottret L."/>
            <person name="Lelandais-Briere C."/>
            <person name="Owens G.L."/>
            <person name="Carrere S."/>
            <person name="Mayjonade B."/>
            <person name="Legrand L."/>
            <person name="Gill N."/>
            <person name="Kane N.C."/>
            <person name="Bowers J.E."/>
            <person name="Hubner S."/>
            <person name="Bellec A."/>
            <person name="Berard A."/>
            <person name="Berges H."/>
            <person name="Blanchet N."/>
            <person name="Boniface M.C."/>
            <person name="Brunel D."/>
            <person name="Catrice O."/>
            <person name="Chaidir N."/>
            <person name="Claudel C."/>
            <person name="Donnadieu C."/>
            <person name="Faraut T."/>
            <person name="Fievet G."/>
            <person name="Helmstetter N."/>
            <person name="King M."/>
            <person name="Knapp S.J."/>
            <person name="Lai Z."/>
            <person name="Le Paslier M.C."/>
            <person name="Lippi Y."/>
            <person name="Lorenzon L."/>
            <person name="Mandel J.R."/>
            <person name="Marage G."/>
            <person name="Marchand G."/>
            <person name="Marquand E."/>
            <person name="Bret-Mestries E."/>
            <person name="Morien E."/>
            <person name="Nambeesan S."/>
            <person name="Nguyen T."/>
            <person name="Pegot-Espagnet P."/>
            <person name="Pouilly N."/>
            <person name="Raftis F."/>
            <person name="Sallet E."/>
            <person name="Schiex T."/>
            <person name="Thomas J."/>
            <person name="Vandecasteele C."/>
            <person name="Vares D."/>
            <person name="Vear F."/>
            <person name="Vautrin S."/>
            <person name="Crespi M."/>
            <person name="Mangin B."/>
            <person name="Burke J.M."/>
            <person name="Salse J."/>
            <person name="Munos S."/>
            <person name="Vincourt P."/>
            <person name="Rieseberg L.H."/>
            <person name="Langlade N.B."/>
        </authorList>
    </citation>
    <scope>NUCLEOTIDE SEQUENCE</scope>
    <source>
        <tissue evidence="2">Leaves</tissue>
    </source>
</reference>
<dbReference type="Gramene" id="mRNA:HanXRQr2_Chr16g0749731">
    <property type="protein sequence ID" value="mRNA:HanXRQr2_Chr16g0749731"/>
    <property type="gene ID" value="HanXRQr2_Chr16g0749731"/>
</dbReference>
<dbReference type="AlphaFoldDB" id="A0A9K3DTQ6"/>
<comment type="caution">
    <text evidence="2">The sequence shown here is derived from an EMBL/GenBank/DDBJ whole genome shotgun (WGS) entry which is preliminary data.</text>
</comment>
<dbReference type="EMBL" id="MNCJ02000331">
    <property type="protein sequence ID" value="KAF5760133.1"/>
    <property type="molecule type" value="Genomic_DNA"/>
</dbReference>